<organism evidence="1 2">
    <name type="scientific">Cardamine amara subsp. amara</name>
    <dbReference type="NCBI Taxonomy" id="228776"/>
    <lineage>
        <taxon>Eukaryota</taxon>
        <taxon>Viridiplantae</taxon>
        <taxon>Streptophyta</taxon>
        <taxon>Embryophyta</taxon>
        <taxon>Tracheophyta</taxon>
        <taxon>Spermatophyta</taxon>
        <taxon>Magnoliopsida</taxon>
        <taxon>eudicotyledons</taxon>
        <taxon>Gunneridae</taxon>
        <taxon>Pentapetalae</taxon>
        <taxon>rosids</taxon>
        <taxon>malvids</taxon>
        <taxon>Brassicales</taxon>
        <taxon>Brassicaceae</taxon>
        <taxon>Cardamineae</taxon>
        <taxon>Cardamine</taxon>
    </lineage>
</organism>
<dbReference type="AlphaFoldDB" id="A0ABD1BHD4"/>
<evidence type="ECO:0000313" key="2">
    <source>
        <dbReference type="Proteomes" id="UP001558713"/>
    </source>
</evidence>
<dbReference type="InterPro" id="IPR008974">
    <property type="entry name" value="TRAF-like"/>
</dbReference>
<dbReference type="Proteomes" id="UP001558713">
    <property type="component" value="Unassembled WGS sequence"/>
</dbReference>
<accession>A0ABD1BHD4</accession>
<comment type="caution">
    <text evidence="1">The sequence shown here is derived from an EMBL/GenBank/DDBJ whole genome shotgun (WGS) entry which is preliminary data.</text>
</comment>
<dbReference type="SUPFAM" id="SSF49599">
    <property type="entry name" value="TRAF domain-like"/>
    <property type="match status" value="1"/>
</dbReference>
<gene>
    <name evidence="1" type="ORF">V5N11_012597</name>
</gene>
<dbReference type="Gene3D" id="2.60.210.10">
    <property type="entry name" value="Apoptosis, Tumor Necrosis Factor Receptor Associated Protein 2, Chain A"/>
    <property type="match status" value="1"/>
</dbReference>
<evidence type="ECO:0000313" key="1">
    <source>
        <dbReference type="EMBL" id="KAL1213640.1"/>
    </source>
</evidence>
<dbReference type="EMBL" id="JBANAX010000335">
    <property type="protein sequence ID" value="KAL1213640.1"/>
    <property type="molecule type" value="Genomic_DNA"/>
</dbReference>
<proteinExistence type="predicted"/>
<keyword evidence="2" id="KW-1185">Reference proteome</keyword>
<dbReference type="InterPro" id="IPR002083">
    <property type="entry name" value="MATH/TRAF_dom"/>
</dbReference>
<sequence length="93" mass="11081">MTNYYPFLMYLAEGETLEPDKKIFEEGLVRVLDPFGSNHLRLNCWYDDTIHAWGWENFLRLAELQKAYLDKEDSWNVEVEFKVVSVTKYSPII</sequence>
<name>A0ABD1BHD4_CARAN</name>
<reference evidence="1 2" key="1">
    <citation type="submission" date="2024-04" db="EMBL/GenBank/DDBJ databases">
        <title>Genome assembly C_amara_ONT_v2.</title>
        <authorList>
            <person name="Yant L."/>
            <person name="Moore C."/>
            <person name="Slenker M."/>
        </authorList>
    </citation>
    <scope>NUCLEOTIDE SEQUENCE [LARGE SCALE GENOMIC DNA]</scope>
    <source>
        <tissue evidence="1">Leaf</tissue>
    </source>
</reference>
<dbReference type="CDD" id="cd00121">
    <property type="entry name" value="MATH"/>
    <property type="match status" value="1"/>
</dbReference>
<protein>
    <submittedName>
        <fullName evidence="1">Uncharacterized protein</fullName>
    </submittedName>
</protein>